<gene>
    <name evidence="2" type="ORF">PoB_000604000</name>
</gene>
<organism evidence="2 3">
    <name type="scientific">Plakobranchus ocellatus</name>
    <dbReference type="NCBI Taxonomy" id="259542"/>
    <lineage>
        <taxon>Eukaryota</taxon>
        <taxon>Metazoa</taxon>
        <taxon>Spiralia</taxon>
        <taxon>Lophotrochozoa</taxon>
        <taxon>Mollusca</taxon>
        <taxon>Gastropoda</taxon>
        <taxon>Heterobranchia</taxon>
        <taxon>Euthyneura</taxon>
        <taxon>Panpulmonata</taxon>
        <taxon>Sacoglossa</taxon>
        <taxon>Placobranchoidea</taxon>
        <taxon>Plakobranchidae</taxon>
        <taxon>Plakobranchus</taxon>
    </lineage>
</organism>
<reference evidence="2 3" key="1">
    <citation type="journal article" date="2021" name="Elife">
        <title>Chloroplast acquisition without the gene transfer in kleptoplastic sea slugs, Plakobranchus ocellatus.</title>
        <authorList>
            <person name="Maeda T."/>
            <person name="Takahashi S."/>
            <person name="Yoshida T."/>
            <person name="Shimamura S."/>
            <person name="Takaki Y."/>
            <person name="Nagai Y."/>
            <person name="Toyoda A."/>
            <person name="Suzuki Y."/>
            <person name="Arimoto A."/>
            <person name="Ishii H."/>
            <person name="Satoh N."/>
            <person name="Nishiyama T."/>
            <person name="Hasebe M."/>
            <person name="Maruyama T."/>
            <person name="Minagawa J."/>
            <person name="Obokata J."/>
            <person name="Shigenobu S."/>
        </authorList>
    </citation>
    <scope>NUCLEOTIDE SEQUENCE [LARGE SCALE GENOMIC DNA]</scope>
</reference>
<evidence type="ECO:0000313" key="2">
    <source>
        <dbReference type="EMBL" id="GFN79534.1"/>
    </source>
</evidence>
<dbReference type="EMBL" id="BLXT01000674">
    <property type="protein sequence ID" value="GFN79534.1"/>
    <property type="molecule type" value="Genomic_DNA"/>
</dbReference>
<proteinExistence type="predicted"/>
<sequence length="110" mass="12362">MSVPDKVPDDDDLASEISSDTFLWCKFGGAVICGHIRKSVEVSSPAVKRKRKDHRTMKWIPSTPEPTNTNNPGRGRRCNNAHSVPSFLSWGVKENDPSPFFQHSDLLHNF</sequence>
<keyword evidence="3" id="KW-1185">Reference proteome</keyword>
<dbReference type="Proteomes" id="UP000735302">
    <property type="component" value="Unassembled WGS sequence"/>
</dbReference>
<feature type="compositionally biased region" description="Basic residues" evidence="1">
    <location>
        <begin position="47"/>
        <end position="57"/>
    </location>
</feature>
<name>A0AAV3Y8U8_9GAST</name>
<comment type="caution">
    <text evidence="2">The sequence shown here is derived from an EMBL/GenBank/DDBJ whole genome shotgun (WGS) entry which is preliminary data.</text>
</comment>
<evidence type="ECO:0000313" key="3">
    <source>
        <dbReference type="Proteomes" id="UP000735302"/>
    </source>
</evidence>
<dbReference type="AlphaFoldDB" id="A0AAV3Y8U8"/>
<feature type="region of interest" description="Disordered" evidence="1">
    <location>
        <begin position="46"/>
        <end position="80"/>
    </location>
</feature>
<accession>A0AAV3Y8U8</accession>
<protein>
    <submittedName>
        <fullName evidence="2">Uncharacterized protein</fullName>
    </submittedName>
</protein>
<evidence type="ECO:0000256" key="1">
    <source>
        <dbReference type="SAM" id="MobiDB-lite"/>
    </source>
</evidence>